<dbReference type="STRING" id="490188.SAMN04488068_0404"/>
<keyword evidence="6 10" id="KW-0283">Flagellar rotation</keyword>
<dbReference type="SUPFAM" id="SSF75708">
    <property type="entry name" value="Chemotaxis phosphatase CheZ"/>
    <property type="match status" value="1"/>
</dbReference>
<evidence type="ECO:0000256" key="4">
    <source>
        <dbReference type="ARBA" id="ARBA00022490"/>
    </source>
</evidence>
<dbReference type="Pfam" id="PF04344">
    <property type="entry name" value="CheZ"/>
    <property type="match status" value="2"/>
</dbReference>
<reference evidence="12 13" key="1">
    <citation type="submission" date="2016-11" db="EMBL/GenBank/DDBJ databases">
        <authorList>
            <person name="Jaros S."/>
            <person name="Januszkiewicz K."/>
            <person name="Wedrychowicz H."/>
        </authorList>
    </citation>
    <scope>NUCLEOTIDE SEQUENCE [LARGE SCALE GENOMIC DNA]</scope>
    <source>
        <strain evidence="12 13">CGMCC 1.7049</strain>
    </source>
</reference>
<evidence type="ECO:0000256" key="11">
    <source>
        <dbReference type="PIRSR" id="PIRSR002884-1"/>
    </source>
</evidence>
<keyword evidence="5 10" id="KW-0145">Chemotaxis</keyword>
<protein>
    <recommendedName>
        <fullName evidence="3 10">Protein phosphatase CheZ</fullName>
        <ecNumber evidence="10">3.1.3.-</ecNumber>
    </recommendedName>
    <alternativeName>
        <fullName evidence="9 10">Chemotaxis protein CheZ</fullName>
    </alternativeName>
</protein>
<dbReference type="OrthoDB" id="9773007at2"/>
<evidence type="ECO:0000256" key="2">
    <source>
        <dbReference type="ARBA" id="ARBA00005908"/>
    </source>
</evidence>
<evidence type="ECO:0000313" key="13">
    <source>
        <dbReference type="Proteomes" id="UP000199758"/>
    </source>
</evidence>
<evidence type="ECO:0000256" key="9">
    <source>
        <dbReference type="ARBA" id="ARBA00029599"/>
    </source>
</evidence>
<evidence type="ECO:0000313" key="12">
    <source>
        <dbReference type="EMBL" id="SHG48807.1"/>
    </source>
</evidence>
<dbReference type="RefSeq" id="WP_072893227.1">
    <property type="nucleotide sequence ID" value="NZ_FQWZ01000001.1"/>
</dbReference>
<keyword evidence="13" id="KW-1185">Reference proteome</keyword>
<dbReference type="PANTHER" id="PTHR43693">
    <property type="entry name" value="PROTEIN PHOSPHATASE CHEZ"/>
    <property type="match status" value="1"/>
</dbReference>
<accession>A0A1M5K7N8</accession>
<sequence>MNSIADINNMSNSEMASRLRAALVAIEHDDAEALDTAVNSILATVQRPLAMGVARLARDVRQTLQELDLDSRIVDLAEGEIKDARTHLDHVVKMTEEAAHKTLDLVDDSRRVIDLIAARPECASLAEELAGLRRNMTSLAMAQEYQDLTGQLIRRVIGLVRNVEVALVDLVQLARPALKDHSRAPIPSSEAYQPLSELKGPAAAVSASQSDADALLADLGF</sequence>
<dbReference type="InterPro" id="IPR050992">
    <property type="entry name" value="CheZ_family_phosphatases"/>
</dbReference>
<comment type="subcellular location">
    <subcellularLocation>
        <location evidence="1 10">Cytoplasm</location>
    </subcellularLocation>
</comment>
<evidence type="ECO:0000256" key="7">
    <source>
        <dbReference type="ARBA" id="ARBA00022801"/>
    </source>
</evidence>
<dbReference type="GO" id="GO:0004721">
    <property type="term" value="F:phosphoprotein phosphatase activity"/>
    <property type="evidence" value="ECO:0007669"/>
    <property type="project" value="UniProtKB-KW"/>
</dbReference>
<dbReference type="AlphaFoldDB" id="A0A1M5K7N8"/>
<dbReference type="GO" id="GO:0050920">
    <property type="term" value="P:regulation of chemotaxis"/>
    <property type="evidence" value="ECO:0007669"/>
    <property type="project" value="InterPro"/>
</dbReference>
<dbReference type="PIRSF" id="PIRSF002884">
    <property type="entry name" value="CheZ"/>
    <property type="match status" value="1"/>
</dbReference>
<dbReference type="Gene3D" id="1.10.287.500">
    <property type="entry name" value="Helix hairpin bin"/>
    <property type="match status" value="2"/>
</dbReference>
<dbReference type="GO" id="GO:0097588">
    <property type="term" value="P:archaeal or bacterial-type flagellum-dependent cell motility"/>
    <property type="evidence" value="ECO:0007669"/>
    <property type="project" value="UniProtKB-KW"/>
</dbReference>
<feature type="site" description="Enhances dephosphorylation of CheY-P" evidence="11">
    <location>
        <position position="151"/>
    </location>
</feature>
<dbReference type="EC" id="3.1.3.-" evidence="10"/>
<name>A0A1M5K7N8_9GAMM</name>
<dbReference type="PANTHER" id="PTHR43693:SF1">
    <property type="entry name" value="PROTEIN PHOSPHATASE CHEZ"/>
    <property type="match status" value="1"/>
</dbReference>
<evidence type="ECO:0000256" key="6">
    <source>
        <dbReference type="ARBA" id="ARBA00022779"/>
    </source>
</evidence>
<comment type="function">
    <text evidence="10">Plays an important role in bacterial chemotaxis signal transduction pathway by accelerating the dephosphorylation of phosphorylated CheY (CheY-P).</text>
</comment>
<gene>
    <name evidence="12" type="ORF">SAMN04488068_0404</name>
</gene>
<dbReference type="GO" id="GO:0005737">
    <property type="term" value="C:cytoplasm"/>
    <property type="evidence" value="ECO:0007669"/>
    <property type="project" value="UniProtKB-SubCell"/>
</dbReference>
<dbReference type="InterPro" id="IPR007439">
    <property type="entry name" value="Chemotax_Pase_CheZ"/>
</dbReference>
<keyword evidence="7 10" id="KW-0378">Hydrolase</keyword>
<dbReference type="Proteomes" id="UP000199758">
    <property type="component" value="Unassembled WGS sequence"/>
</dbReference>
<dbReference type="GO" id="GO:0006935">
    <property type="term" value="P:chemotaxis"/>
    <property type="evidence" value="ECO:0007669"/>
    <property type="project" value="UniProtKB-KW"/>
</dbReference>
<evidence type="ECO:0000256" key="5">
    <source>
        <dbReference type="ARBA" id="ARBA00022500"/>
    </source>
</evidence>
<evidence type="ECO:0000256" key="1">
    <source>
        <dbReference type="ARBA" id="ARBA00004496"/>
    </source>
</evidence>
<organism evidence="12 13">
    <name type="scientific">Hydrocarboniphaga daqingensis</name>
    <dbReference type="NCBI Taxonomy" id="490188"/>
    <lineage>
        <taxon>Bacteria</taxon>
        <taxon>Pseudomonadati</taxon>
        <taxon>Pseudomonadota</taxon>
        <taxon>Gammaproteobacteria</taxon>
        <taxon>Nevskiales</taxon>
        <taxon>Nevskiaceae</taxon>
        <taxon>Hydrocarboniphaga</taxon>
    </lineage>
</organism>
<evidence type="ECO:0000256" key="10">
    <source>
        <dbReference type="PIRNR" id="PIRNR002884"/>
    </source>
</evidence>
<proteinExistence type="inferred from homology"/>
<keyword evidence="8 10" id="KW-0904">Protein phosphatase</keyword>
<comment type="similarity">
    <text evidence="2 10">Belongs to the CheZ family.</text>
</comment>
<keyword evidence="4 10" id="KW-0963">Cytoplasm</keyword>
<evidence type="ECO:0000256" key="3">
    <source>
        <dbReference type="ARBA" id="ARBA00018484"/>
    </source>
</evidence>
<dbReference type="GO" id="GO:0009288">
    <property type="term" value="C:bacterial-type flagellum"/>
    <property type="evidence" value="ECO:0007669"/>
    <property type="project" value="InterPro"/>
</dbReference>
<dbReference type="EMBL" id="FQWZ01000001">
    <property type="protein sequence ID" value="SHG48807.1"/>
    <property type="molecule type" value="Genomic_DNA"/>
</dbReference>
<evidence type="ECO:0000256" key="8">
    <source>
        <dbReference type="ARBA" id="ARBA00022912"/>
    </source>
</evidence>
<comment type="subunit">
    <text evidence="10">Homodimer.</text>
</comment>